<dbReference type="Proteomes" id="UP000275408">
    <property type="component" value="Unassembled WGS sequence"/>
</dbReference>
<dbReference type="EMBL" id="RCHS01001806">
    <property type="protein sequence ID" value="RMX51328.1"/>
    <property type="molecule type" value="Genomic_DNA"/>
</dbReference>
<reference evidence="1 2" key="1">
    <citation type="journal article" date="2018" name="Sci. Rep.">
        <title>Comparative analysis of the Pocillopora damicornis genome highlights role of immune system in coral evolution.</title>
        <authorList>
            <person name="Cunning R."/>
            <person name="Bay R.A."/>
            <person name="Gillette P."/>
            <person name="Baker A.C."/>
            <person name="Traylor-Knowles N."/>
        </authorList>
    </citation>
    <scope>NUCLEOTIDE SEQUENCE [LARGE SCALE GENOMIC DNA]</scope>
    <source>
        <strain evidence="1">RSMAS</strain>
        <tissue evidence="1">Whole animal</tissue>
    </source>
</reference>
<dbReference type="AlphaFoldDB" id="A0A3M6UD25"/>
<keyword evidence="2" id="KW-1185">Reference proteome</keyword>
<feature type="non-terminal residue" evidence="1">
    <location>
        <position position="63"/>
    </location>
</feature>
<name>A0A3M6UD25_POCDA</name>
<comment type="caution">
    <text evidence="1">The sequence shown here is derived from an EMBL/GenBank/DDBJ whole genome shotgun (WGS) entry which is preliminary data.</text>
</comment>
<protein>
    <submittedName>
        <fullName evidence="1">Uncharacterized protein</fullName>
    </submittedName>
</protein>
<proteinExistence type="predicted"/>
<organism evidence="1 2">
    <name type="scientific">Pocillopora damicornis</name>
    <name type="common">Cauliflower coral</name>
    <name type="synonym">Millepora damicornis</name>
    <dbReference type="NCBI Taxonomy" id="46731"/>
    <lineage>
        <taxon>Eukaryota</taxon>
        <taxon>Metazoa</taxon>
        <taxon>Cnidaria</taxon>
        <taxon>Anthozoa</taxon>
        <taxon>Hexacorallia</taxon>
        <taxon>Scleractinia</taxon>
        <taxon>Astrocoeniina</taxon>
        <taxon>Pocilloporidae</taxon>
        <taxon>Pocillopora</taxon>
    </lineage>
</organism>
<gene>
    <name evidence="1" type="ORF">pdam_00021900</name>
</gene>
<evidence type="ECO:0000313" key="2">
    <source>
        <dbReference type="Proteomes" id="UP000275408"/>
    </source>
</evidence>
<accession>A0A3M6UD25</accession>
<sequence>MRQLLCVDRDNDVNNHTGSLPIDGEHPDSGYLRITFYFYEEAETVMIGSIDGLTGKMHFIHFV</sequence>
<evidence type="ECO:0000313" key="1">
    <source>
        <dbReference type="EMBL" id="RMX51328.1"/>
    </source>
</evidence>